<evidence type="ECO:0000256" key="1">
    <source>
        <dbReference type="ARBA" id="ARBA00001709"/>
    </source>
</evidence>
<dbReference type="PROSITE" id="PS00166">
    <property type="entry name" value="ENOYL_COA_HYDRATASE"/>
    <property type="match status" value="1"/>
</dbReference>
<dbReference type="Proteomes" id="UP000008983">
    <property type="component" value="Unassembled WGS sequence"/>
</dbReference>
<dbReference type="OrthoDB" id="1737613at2759"/>
<dbReference type="PANTHER" id="PTHR43176">
    <property type="entry name" value="3-HYDROXYISOBUTYRYL-COA HYDROLASE-RELATED"/>
    <property type="match status" value="1"/>
</dbReference>
<dbReference type="GO" id="GO:0006574">
    <property type="term" value="P:L-valine catabolic process"/>
    <property type="evidence" value="ECO:0007669"/>
    <property type="project" value="TreeGrafter"/>
</dbReference>
<organism evidence="5 6">
    <name type="scientific">Ichthyophthirius multifiliis</name>
    <name type="common">White spot disease agent</name>
    <name type="synonym">Ich</name>
    <dbReference type="NCBI Taxonomy" id="5932"/>
    <lineage>
        <taxon>Eukaryota</taxon>
        <taxon>Sar</taxon>
        <taxon>Alveolata</taxon>
        <taxon>Ciliophora</taxon>
        <taxon>Intramacronucleata</taxon>
        <taxon>Oligohymenophorea</taxon>
        <taxon>Hymenostomatida</taxon>
        <taxon>Ophryoglenina</taxon>
        <taxon>Ichthyophthirius</taxon>
    </lineage>
</organism>
<dbReference type="CDD" id="cd06558">
    <property type="entry name" value="crotonase-like"/>
    <property type="match status" value="1"/>
</dbReference>
<evidence type="ECO:0000256" key="2">
    <source>
        <dbReference type="ARBA" id="ARBA00011915"/>
    </source>
</evidence>
<dbReference type="InterPro" id="IPR032259">
    <property type="entry name" value="HIBYL-CoA-H"/>
</dbReference>
<sequence>MIRSIQNKIEEWTNKNIKAVWIQGTGGKAFCAGGDIRSLYDAKIQGDIQIQKILVDFFKEEFTLDYSLAVMKPTQISVMDGIVMGGGVGISVHSPIKIATENSVFAMPEAKIGFFTDVGGGFFLSKLRNNIGLYLGLSGARLKGKELVSCGIANFFVQSKDLENLEKEVSENLNDNTSTEDIKQIVKKYSLDVEKIIQNEFEIKTLFQGNTLQNIINNIKQSDSEFAKQTLKNLQQQNAISLRIIFEQISRGAKMSLKENLIQDFALSQSFLKGNDFFEGIRTVLIDRNDQPKWTYQSPFDVPQSLIDDYFQPLPPQLQLQL</sequence>
<reference evidence="5 6" key="1">
    <citation type="submission" date="2011-07" db="EMBL/GenBank/DDBJ databases">
        <authorList>
            <person name="Coyne R."/>
            <person name="Brami D."/>
            <person name="Johnson J."/>
            <person name="Hostetler J."/>
            <person name="Hannick L."/>
            <person name="Clark T."/>
            <person name="Cassidy-Hanley D."/>
            <person name="Inman J."/>
        </authorList>
    </citation>
    <scope>NUCLEOTIDE SEQUENCE [LARGE SCALE GENOMIC DNA]</scope>
    <source>
        <strain evidence="5 6">G5</strain>
    </source>
</reference>
<proteinExistence type="predicted"/>
<evidence type="ECO:0000256" key="3">
    <source>
        <dbReference type="ARBA" id="ARBA00022801"/>
    </source>
</evidence>
<dbReference type="PANTHER" id="PTHR43176:SF3">
    <property type="entry name" value="3-HYDROXYISOBUTYRYL-COA HYDROLASE, MITOCHONDRIAL"/>
    <property type="match status" value="1"/>
</dbReference>
<protein>
    <recommendedName>
        <fullName evidence="2">3-hydroxyisobutyryl-CoA hydrolase</fullName>
        <ecNumber evidence="2">3.1.2.4</ecNumber>
    </recommendedName>
</protein>
<feature type="domain" description="Enoyl-CoA hydratase/isomerase" evidence="4">
    <location>
        <begin position="1"/>
        <end position="311"/>
    </location>
</feature>
<accession>G0QZE9</accession>
<dbReference type="Gene3D" id="3.90.226.10">
    <property type="entry name" value="2-enoyl-CoA Hydratase, Chain A, domain 1"/>
    <property type="match status" value="1"/>
</dbReference>
<name>G0QZE9_ICHMU</name>
<dbReference type="OMA" id="EVFTMEY"/>
<dbReference type="AlphaFoldDB" id="G0QZE9"/>
<dbReference type="GeneID" id="14905504"/>
<dbReference type="InParanoid" id="G0QZE9"/>
<dbReference type="InterPro" id="IPR018376">
    <property type="entry name" value="Enoyl-CoA_hyd/isom_CS"/>
</dbReference>
<evidence type="ECO:0000313" key="6">
    <source>
        <dbReference type="Proteomes" id="UP000008983"/>
    </source>
</evidence>
<dbReference type="SUPFAM" id="SSF52096">
    <property type="entry name" value="ClpP/crotonase"/>
    <property type="match status" value="1"/>
</dbReference>
<dbReference type="EC" id="3.1.2.4" evidence="2"/>
<dbReference type="RefSeq" id="XP_004030638.1">
    <property type="nucleotide sequence ID" value="XM_004030590.1"/>
</dbReference>
<dbReference type="InterPro" id="IPR029045">
    <property type="entry name" value="ClpP/crotonase-like_dom_sf"/>
</dbReference>
<gene>
    <name evidence="5" type="ORF">IMG5_156200</name>
</gene>
<comment type="catalytic activity">
    <reaction evidence="1">
        <text>3-hydroxy-2-methylpropanoyl-CoA + H2O = 3-hydroxy-2-methylpropanoate + CoA + H(+)</text>
        <dbReference type="Rhea" id="RHEA:20888"/>
        <dbReference type="ChEBI" id="CHEBI:11805"/>
        <dbReference type="ChEBI" id="CHEBI:15377"/>
        <dbReference type="ChEBI" id="CHEBI:15378"/>
        <dbReference type="ChEBI" id="CHEBI:57287"/>
        <dbReference type="ChEBI" id="CHEBI:57340"/>
        <dbReference type="EC" id="3.1.2.4"/>
    </reaction>
</comment>
<dbReference type="STRING" id="857967.G0QZE9"/>
<dbReference type="FunCoup" id="G0QZE9">
    <property type="interactions" value="208"/>
</dbReference>
<dbReference type="GO" id="GO:0003860">
    <property type="term" value="F:3-hydroxyisobutyryl-CoA hydrolase activity"/>
    <property type="evidence" value="ECO:0007669"/>
    <property type="project" value="UniProtKB-EC"/>
</dbReference>
<dbReference type="EMBL" id="GL984146">
    <property type="protein sequence ID" value="EGR29402.1"/>
    <property type="molecule type" value="Genomic_DNA"/>
</dbReference>
<dbReference type="eggNOG" id="KOG1684">
    <property type="taxonomic scope" value="Eukaryota"/>
</dbReference>
<keyword evidence="3" id="KW-0378">Hydrolase</keyword>
<dbReference type="NCBIfam" id="NF004127">
    <property type="entry name" value="PRK05617.1"/>
    <property type="match status" value="1"/>
</dbReference>
<dbReference type="Pfam" id="PF16113">
    <property type="entry name" value="ECH_2"/>
    <property type="match status" value="1"/>
</dbReference>
<keyword evidence="6" id="KW-1185">Reference proteome</keyword>
<evidence type="ECO:0000313" key="5">
    <source>
        <dbReference type="EMBL" id="EGR29402.1"/>
    </source>
</evidence>
<dbReference type="InterPro" id="IPR045004">
    <property type="entry name" value="ECH_dom"/>
</dbReference>
<evidence type="ECO:0000259" key="4">
    <source>
        <dbReference type="Pfam" id="PF16113"/>
    </source>
</evidence>